<accession>D6CUL6</accession>
<dbReference type="EMBL" id="CTRI01000004">
    <property type="protein sequence ID" value="CQR29669.1"/>
    <property type="molecule type" value="Genomic_DNA"/>
</dbReference>
<reference evidence="4" key="2">
    <citation type="journal article" date="2010" name="PLoS Genet.">
        <title>Structure, function, and evolution of the Thiomonas spp. genome.</title>
        <authorList>
            <person name="Arsene-Ploetze F."/>
            <person name="Koechler S."/>
            <person name="Marchal M."/>
            <person name="Coppee J.Y."/>
            <person name="Chandler M."/>
            <person name="Bonnefoy V."/>
            <person name="Brochier-Armanet C."/>
            <person name="Barakat M."/>
            <person name="Barbe V."/>
            <person name="Battaglia-Brunet F."/>
            <person name="Bruneel O."/>
            <person name="Bryan C.G."/>
            <person name="Cleiss-Arnold J."/>
            <person name="Cruveiller S."/>
            <person name="Erhardt M."/>
            <person name="Heinrich-Salmeron A."/>
            <person name="Hommais F."/>
            <person name="Joulian C."/>
            <person name="Krin E."/>
            <person name="Lieutaud A."/>
            <person name="Lievremont D."/>
            <person name="Michel C."/>
            <person name="Muller D."/>
            <person name="Ortet P."/>
            <person name="Proux C."/>
            <person name="Siguier P."/>
            <person name="Roche D."/>
            <person name="Rouy Z."/>
            <person name="Salvignol G."/>
            <person name="Slyemi D."/>
            <person name="Talla E."/>
            <person name="Weiss S."/>
            <person name="Weissenbach J."/>
            <person name="Medigue C."/>
            <person name="Bertin P.N."/>
        </authorList>
    </citation>
    <scope>NUCLEOTIDE SEQUENCE [LARGE SCALE GENOMIC DNA]</scope>
    <source>
        <strain evidence="4">DSM 22701 / CIP 110005 / 3As</strain>
    </source>
</reference>
<gene>
    <name evidence="2" type="ordered locus">THI_2347</name>
    <name evidence="3" type="ORF">THICB1_120133</name>
</gene>
<dbReference type="EMBL" id="FP475956">
    <property type="protein sequence ID" value="CAZ88985.1"/>
    <property type="molecule type" value="Genomic_DNA"/>
</dbReference>
<evidence type="ECO:0000313" key="3">
    <source>
        <dbReference type="EMBL" id="CQR29669.1"/>
    </source>
</evidence>
<reference key="1">
    <citation type="submission" date="2009-07" db="EMBL/GenBank/DDBJ databases">
        <authorList>
            <person name="Genoscope - CEA"/>
        </authorList>
    </citation>
    <scope>NUCLEOTIDE SEQUENCE</scope>
    <source>
        <strain>3As</strain>
    </source>
</reference>
<dbReference type="AlphaFoldDB" id="D6CUL6"/>
<dbReference type="HOGENOM" id="CLU_3012873_0_0_4"/>
<reference evidence="3 5" key="4">
    <citation type="submission" date="2015-03" db="EMBL/GenBank/DDBJ databases">
        <authorList>
            <person name="Regsiter A."/>
            <person name="william w."/>
        </authorList>
    </citation>
    <scope>NUCLEOTIDE SEQUENCE [LARGE SCALE GENOMIC DNA]</scope>
    <source>
        <strain evidence="3 5">CB1</strain>
    </source>
</reference>
<feature type="compositionally biased region" description="Low complexity" evidence="1">
    <location>
        <begin position="18"/>
        <end position="29"/>
    </location>
</feature>
<feature type="compositionally biased region" description="Basic residues" evidence="1">
    <location>
        <begin position="1"/>
        <end position="11"/>
    </location>
</feature>
<reference evidence="2" key="3">
    <citation type="submission" date="2010-07" db="EMBL/GenBank/DDBJ databases">
        <authorList>
            <person name="Genoscope - CEA"/>
        </authorList>
    </citation>
    <scope>NUCLEOTIDE SEQUENCE</scope>
    <source>
        <strain evidence="2">3As</strain>
    </source>
</reference>
<dbReference type="Proteomes" id="UP000002372">
    <property type="component" value="Chromosome"/>
</dbReference>
<name>D6CUL6_THIA3</name>
<keyword evidence="5" id="KW-1185">Reference proteome</keyword>
<proteinExistence type="predicted"/>
<feature type="region of interest" description="Disordered" evidence="1">
    <location>
        <begin position="1"/>
        <end position="35"/>
    </location>
</feature>
<dbReference type="KEGG" id="thi:THI_2347"/>
<evidence type="ECO:0000313" key="5">
    <source>
        <dbReference type="Proteomes" id="UP000078599"/>
    </source>
</evidence>
<dbReference type="Proteomes" id="UP000078599">
    <property type="component" value="Unassembled WGS sequence"/>
</dbReference>
<evidence type="ECO:0000313" key="4">
    <source>
        <dbReference type="Proteomes" id="UP000002372"/>
    </source>
</evidence>
<evidence type="ECO:0000313" key="2">
    <source>
        <dbReference type="EMBL" id="CAZ88985.1"/>
    </source>
</evidence>
<sequence length="56" mass="6023">MIPQNRRHRRAEHALSTAAAGPSQAPSAAVDKAAQQPLTDRFATTVSDGSWTIEIH</sequence>
<organism evidence="2 4">
    <name type="scientific">Thiomonas arsenitoxydans (strain DSM 22701 / CIP 110005 / 3As)</name>
    <dbReference type="NCBI Taxonomy" id="426114"/>
    <lineage>
        <taxon>Bacteria</taxon>
        <taxon>Pseudomonadati</taxon>
        <taxon>Pseudomonadota</taxon>
        <taxon>Betaproteobacteria</taxon>
        <taxon>Burkholderiales</taxon>
        <taxon>Thiomonas</taxon>
    </lineage>
</organism>
<evidence type="ECO:0000256" key="1">
    <source>
        <dbReference type="SAM" id="MobiDB-lite"/>
    </source>
</evidence>
<protein>
    <submittedName>
        <fullName evidence="2">Uncharacterized protein</fullName>
    </submittedName>
</protein>